<evidence type="ECO:0000313" key="1">
    <source>
        <dbReference type="EMBL" id="EDY17561.1"/>
    </source>
</evidence>
<comment type="caution">
    <text evidence="1">The sequence shown here is derived from an EMBL/GenBank/DDBJ whole genome shotgun (WGS) entry which is preliminary data.</text>
</comment>
<dbReference type="Proteomes" id="UP000005824">
    <property type="component" value="Unassembled WGS sequence"/>
</dbReference>
<dbReference type="EMBL" id="ABVL01000018">
    <property type="protein sequence ID" value="EDY17561.1"/>
    <property type="molecule type" value="Genomic_DNA"/>
</dbReference>
<reference evidence="1 2" key="1">
    <citation type="journal article" date="2011" name="J. Bacteriol.">
        <title>Genome sequence of Chthoniobacter flavus Ellin428, an aerobic heterotrophic soil bacterium.</title>
        <authorList>
            <person name="Kant R."/>
            <person name="van Passel M.W."/>
            <person name="Palva A."/>
            <person name="Lucas S."/>
            <person name="Lapidus A."/>
            <person name="Glavina Del Rio T."/>
            <person name="Dalin E."/>
            <person name="Tice H."/>
            <person name="Bruce D."/>
            <person name="Goodwin L."/>
            <person name="Pitluck S."/>
            <person name="Larimer F.W."/>
            <person name="Land M.L."/>
            <person name="Hauser L."/>
            <person name="Sangwan P."/>
            <person name="de Vos W.M."/>
            <person name="Janssen P.H."/>
            <person name="Smidt H."/>
        </authorList>
    </citation>
    <scope>NUCLEOTIDE SEQUENCE [LARGE SCALE GENOMIC DNA]</scope>
    <source>
        <strain evidence="1 2">Ellin428</strain>
    </source>
</reference>
<proteinExistence type="predicted"/>
<accession>B4D7E4</accession>
<dbReference type="AlphaFoldDB" id="B4D7E4"/>
<evidence type="ECO:0000313" key="2">
    <source>
        <dbReference type="Proteomes" id="UP000005824"/>
    </source>
</evidence>
<protein>
    <submittedName>
        <fullName evidence="1">Uncharacterized protein</fullName>
    </submittedName>
</protein>
<organism evidence="1 2">
    <name type="scientific">Chthoniobacter flavus Ellin428</name>
    <dbReference type="NCBI Taxonomy" id="497964"/>
    <lineage>
        <taxon>Bacteria</taxon>
        <taxon>Pseudomonadati</taxon>
        <taxon>Verrucomicrobiota</taxon>
        <taxon>Spartobacteria</taxon>
        <taxon>Chthoniobacterales</taxon>
        <taxon>Chthoniobacteraceae</taxon>
        <taxon>Chthoniobacter</taxon>
    </lineage>
</organism>
<sequence>MEKPNLKTLSRALQLVTERVESLERARGADAAQASKHLEVMSSEHATREVLLQFAQEIAVHEGIPVELFAARFEAAKEWHRDRFLQQIEVVDPWLAARVDARGVAEVPTEEQPPCLFPEW</sequence>
<dbReference type="STRING" id="497964.CfE428DRAFT_4859"/>
<keyword evidence="2" id="KW-1185">Reference proteome</keyword>
<dbReference type="RefSeq" id="WP_006982180.1">
    <property type="nucleotide sequence ID" value="NZ_ABVL01000018.1"/>
</dbReference>
<name>B4D7E4_9BACT</name>
<gene>
    <name evidence="1" type="ORF">CfE428DRAFT_4859</name>
</gene>
<dbReference type="InParanoid" id="B4D7E4"/>